<dbReference type="Pfam" id="PF04280">
    <property type="entry name" value="Tim44"/>
    <property type="match status" value="1"/>
</dbReference>
<dbReference type="Gene3D" id="3.10.450.240">
    <property type="match status" value="1"/>
</dbReference>
<evidence type="ECO:0000259" key="3">
    <source>
        <dbReference type="SMART" id="SM00978"/>
    </source>
</evidence>
<feature type="transmembrane region" description="Helical" evidence="2">
    <location>
        <begin position="144"/>
        <end position="163"/>
    </location>
</feature>
<dbReference type="PANTHER" id="PTHR41542">
    <property type="entry name" value="BLL5807 PROTEIN"/>
    <property type="match status" value="1"/>
</dbReference>
<keyword evidence="5" id="KW-1185">Reference proteome</keyword>
<comment type="caution">
    <text evidence="4">The sequence shown here is derived from an EMBL/GenBank/DDBJ whole genome shotgun (WGS) entry which is preliminary data.</text>
</comment>
<accession>A0ABT1VX47</accession>
<keyword evidence="2" id="KW-1133">Transmembrane helix</keyword>
<dbReference type="SUPFAM" id="SSF54427">
    <property type="entry name" value="NTF2-like"/>
    <property type="match status" value="1"/>
</dbReference>
<gene>
    <name evidence="4" type="ORF">NFI88_08685</name>
</gene>
<name>A0ABT1VX47_9PROT</name>
<dbReference type="SMART" id="SM00978">
    <property type="entry name" value="Tim44"/>
    <property type="match status" value="1"/>
</dbReference>
<evidence type="ECO:0000313" key="4">
    <source>
        <dbReference type="EMBL" id="MCQ8240909.1"/>
    </source>
</evidence>
<proteinExistence type="predicted"/>
<dbReference type="InterPro" id="IPR007379">
    <property type="entry name" value="Tim44-like_dom"/>
</dbReference>
<keyword evidence="2" id="KW-0812">Transmembrane</keyword>
<keyword evidence="2" id="KW-0472">Membrane</keyword>
<dbReference type="InterPro" id="IPR032710">
    <property type="entry name" value="NTF2-like_dom_sf"/>
</dbReference>
<feature type="region of interest" description="Disordered" evidence="1">
    <location>
        <begin position="47"/>
        <end position="70"/>
    </location>
</feature>
<evidence type="ECO:0000313" key="5">
    <source>
        <dbReference type="Proteomes" id="UP001524547"/>
    </source>
</evidence>
<organism evidence="4 5">
    <name type="scientific">Rhizosaccharibacter radicis</name>
    <dbReference type="NCBI Taxonomy" id="2782605"/>
    <lineage>
        <taxon>Bacteria</taxon>
        <taxon>Pseudomonadati</taxon>
        <taxon>Pseudomonadota</taxon>
        <taxon>Alphaproteobacteria</taxon>
        <taxon>Acetobacterales</taxon>
        <taxon>Acetobacteraceae</taxon>
        <taxon>Rhizosaccharibacter</taxon>
    </lineage>
</organism>
<dbReference type="PANTHER" id="PTHR41542:SF1">
    <property type="entry name" value="BLL5807 PROTEIN"/>
    <property type="match status" value="1"/>
</dbReference>
<dbReference type="EMBL" id="JAMZEJ010000005">
    <property type="protein sequence ID" value="MCQ8240909.1"/>
    <property type="molecule type" value="Genomic_DNA"/>
</dbReference>
<reference evidence="4 5" key="1">
    <citation type="submission" date="2022-06" db="EMBL/GenBank/DDBJ databases">
        <title>Rhizosaccharibacter gen. nov. sp. nov. KSS12, endophytic bacteria isolated from sugarcane.</title>
        <authorList>
            <person name="Pitiwittayakul N."/>
        </authorList>
    </citation>
    <scope>NUCLEOTIDE SEQUENCE [LARGE SCALE GENOMIC DNA]</scope>
    <source>
        <strain evidence="4 5">KSS12</strain>
    </source>
</reference>
<evidence type="ECO:0000256" key="1">
    <source>
        <dbReference type="SAM" id="MobiDB-lite"/>
    </source>
</evidence>
<feature type="transmembrane region" description="Helical" evidence="2">
    <location>
        <begin position="113"/>
        <end position="132"/>
    </location>
</feature>
<evidence type="ECO:0000256" key="2">
    <source>
        <dbReference type="SAM" id="Phobius"/>
    </source>
</evidence>
<sequence length="342" mass="35293">MSTTRFSSLARTALAVAMLGGGLPAAAPALVAGSSTLLAATVAASGTAEARPGGGSSFGSRGSRTWSAPAVTRTAPGGASAFNRSMTPGGNPAFSGFGARPGMGGFGAQRHPFASAFVGGLVGAGIAGMLMGHGMFGGGFSGGSLLGMLIQLALLFFVVRWFLRRFVFNRGVAAASVSGANSFGFDPNGGRAAAPRAMGGFGGGGGNSLAITNADYQAFEQLLLDVQKAWTLRDLRSLGRFATPEMVSYFSEQLNDYASRNLHNAVSGVRFENGDLSESWSEGNADYATVAMRYSLIDVTTDLSGRVVDGSPTERQVVTELWTFVRSRRGGSWLLSAIQQAR</sequence>
<feature type="domain" description="Tim44-like" evidence="3">
    <location>
        <begin position="197"/>
        <end position="340"/>
    </location>
</feature>
<dbReference type="Proteomes" id="UP001524547">
    <property type="component" value="Unassembled WGS sequence"/>
</dbReference>
<protein>
    <submittedName>
        <fullName evidence="4">TIM44-like domain-containing protein</fullName>
    </submittedName>
</protein>